<name>A0A1H3EER2_9FLAO</name>
<organism evidence="1 2">
    <name type="scientific">Lutibacter oricola</name>
    <dbReference type="NCBI Taxonomy" id="762486"/>
    <lineage>
        <taxon>Bacteria</taxon>
        <taxon>Pseudomonadati</taxon>
        <taxon>Bacteroidota</taxon>
        <taxon>Flavobacteriia</taxon>
        <taxon>Flavobacteriales</taxon>
        <taxon>Flavobacteriaceae</taxon>
        <taxon>Lutibacter</taxon>
    </lineage>
</organism>
<proteinExistence type="predicted"/>
<sequence length="41" mass="4564">MEALINKPVKKVEEISVNTIIPNFSYVNHLGVLVKLVKTAL</sequence>
<keyword evidence="2" id="KW-1185">Reference proteome</keyword>
<accession>A0A1H3EER2</accession>
<dbReference type="EMBL" id="FNNJ01000009">
    <property type="protein sequence ID" value="SDX77213.1"/>
    <property type="molecule type" value="Genomic_DNA"/>
</dbReference>
<dbReference type="AlphaFoldDB" id="A0A1H3EER2"/>
<evidence type="ECO:0000313" key="2">
    <source>
        <dbReference type="Proteomes" id="UP000199595"/>
    </source>
</evidence>
<gene>
    <name evidence="1" type="ORF">SAMN05444411_10977</name>
</gene>
<reference evidence="1 2" key="1">
    <citation type="submission" date="2016-10" db="EMBL/GenBank/DDBJ databases">
        <authorList>
            <person name="de Groot N.N."/>
        </authorList>
    </citation>
    <scope>NUCLEOTIDE SEQUENCE [LARGE SCALE GENOMIC DNA]</scope>
    <source>
        <strain evidence="1 2">DSM 24956</strain>
    </source>
</reference>
<evidence type="ECO:0000313" key="1">
    <source>
        <dbReference type="EMBL" id="SDX77213.1"/>
    </source>
</evidence>
<dbReference type="Proteomes" id="UP000199595">
    <property type="component" value="Unassembled WGS sequence"/>
</dbReference>
<protein>
    <submittedName>
        <fullName evidence="1">Uncharacterized protein</fullName>
    </submittedName>
</protein>
<dbReference type="RefSeq" id="WP_262493714.1">
    <property type="nucleotide sequence ID" value="NZ_FNNJ01000009.1"/>
</dbReference>